<accession>A0AAV4DZ10</accession>
<protein>
    <submittedName>
        <fullName evidence="2">Uncharacterized protein</fullName>
    </submittedName>
</protein>
<evidence type="ECO:0000256" key="1">
    <source>
        <dbReference type="SAM" id="MobiDB-lite"/>
    </source>
</evidence>
<dbReference type="EMBL" id="BLXT01008455">
    <property type="protein sequence ID" value="GFO49061.1"/>
    <property type="molecule type" value="Genomic_DNA"/>
</dbReference>
<sequence length="78" mass="9354">MFRSPYEYNDLDEEPEVGFFFGTNSSFSKESHVQQMAPEEEKEEEQETEEEKEEEDDDDDDNDDNDDEDEDEEEEEID</sequence>
<keyword evidence="3" id="KW-1185">Reference proteome</keyword>
<dbReference type="Proteomes" id="UP000735302">
    <property type="component" value="Unassembled WGS sequence"/>
</dbReference>
<gene>
    <name evidence="2" type="ORF">PoB_007556600</name>
</gene>
<feature type="region of interest" description="Disordered" evidence="1">
    <location>
        <begin position="1"/>
        <end position="78"/>
    </location>
</feature>
<evidence type="ECO:0000313" key="2">
    <source>
        <dbReference type="EMBL" id="GFO49061.1"/>
    </source>
</evidence>
<proteinExistence type="predicted"/>
<feature type="compositionally biased region" description="Acidic residues" evidence="1">
    <location>
        <begin position="38"/>
        <end position="78"/>
    </location>
</feature>
<dbReference type="AlphaFoldDB" id="A0AAV4DZ10"/>
<comment type="caution">
    <text evidence="2">The sequence shown here is derived from an EMBL/GenBank/DDBJ whole genome shotgun (WGS) entry which is preliminary data.</text>
</comment>
<reference evidence="2 3" key="1">
    <citation type="journal article" date="2021" name="Elife">
        <title>Chloroplast acquisition without the gene transfer in kleptoplastic sea slugs, Plakobranchus ocellatus.</title>
        <authorList>
            <person name="Maeda T."/>
            <person name="Takahashi S."/>
            <person name="Yoshida T."/>
            <person name="Shimamura S."/>
            <person name="Takaki Y."/>
            <person name="Nagai Y."/>
            <person name="Toyoda A."/>
            <person name="Suzuki Y."/>
            <person name="Arimoto A."/>
            <person name="Ishii H."/>
            <person name="Satoh N."/>
            <person name="Nishiyama T."/>
            <person name="Hasebe M."/>
            <person name="Maruyama T."/>
            <person name="Minagawa J."/>
            <person name="Obokata J."/>
            <person name="Shigenobu S."/>
        </authorList>
    </citation>
    <scope>NUCLEOTIDE SEQUENCE [LARGE SCALE GENOMIC DNA]</scope>
</reference>
<organism evidence="2 3">
    <name type="scientific">Plakobranchus ocellatus</name>
    <dbReference type="NCBI Taxonomy" id="259542"/>
    <lineage>
        <taxon>Eukaryota</taxon>
        <taxon>Metazoa</taxon>
        <taxon>Spiralia</taxon>
        <taxon>Lophotrochozoa</taxon>
        <taxon>Mollusca</taxon>
        <taxon>Gastropoda</taxon>
        <taxon>Heterobranchia</taxon>
        <taxon>Euthyneura</taxon>
        <taxon>Panpulmonata</taxon>
        <taxon>Sacoglossa</taxon>
        <taxon>Placobranchoidea</taxon>
        <taxon>Plakobranchidae</taxon>
        <taxon>Plakobranchus</taxon>
    </lineage>
</organism>
<evidence type="ECO:0000313" key="3">
    <source>
        <dbReference type="Proteomes" id="UP000735302"/>
    </source>
</evidence>
<name>A0AAV4DZ10_9GAST</name>